<gene>
    <name evidence="1" type="ORF">ES332_D04G174200v1</name>
</gene>
<keyword evidence="2" id="KW-1185">Reference proteome</keyword>
<name>A0A5D2LF13_GOSTO</name>
<dbReference type="Proteomes" id="UP000322667">
    <property type="component" value="Chromosome D04"/>
</dbReference>
<accession>A0A5D2LF13</accession>
<dbReference type="EMBL" id="CM017626">
    <property type="protein sequence ID" value="TYH77718.1"/>
    <property type="molecule type" value="Genomic_DNA"/>
</dbReference>
<sequence>MARLLRPNLRRNFLASLKLSIVEMSLESCFLSSNANLSFSFIFASLQIHDLGVETVTLDKSWIDAPRLSVVYMNGIASFTEYATKNCINS</sequence>
<dbReference type="AlphaFoldDB" id="A0A5D2LF13"/>
<proteinExistence type="predicted"/>
<protein>
    <submittedName>
        <fullName evidence="1">Uncharacterized protein</fullName>
    </submittedName>
</protein>
<evidence type="ECO:0000313" key="2">
    <source>
        <dbReference type="Proteomes" id="UP000322667"/>
    </source>
</evidence>
<reference evidence="1 2" key="1">
    <citation type="submission" date="2019-07" db="EMBL/GenBank/DDBJ databases">
        <title>WGS assembly of Gossypium tomentosum.</title>
        <authorList>
            <person name="Chen Z.J."/>
            <person name="Sreedasyam A."/>
            <person name="Ando A."/>
            <person name="Song Q."/>
            <person name="De L."/>
            <person name="Hulse-Kemp A."/>
            <person name="Ding M."/>
            <person name="Ye W."/>
            <person name="Kirkbride R."/>
            <person name="Jenkins J."/>
            <person name="Plott C."/>
            <person name="Lovell J."/>
            <person name="Lin Y.-M."/>
            <person name="Vaughn R."/>
            <person name="Liu B."/>
            <person name="Li W."/>
            <person name="Simpson S."/>
            <person name="Scheffler B."/>
            <person name="Saski C."/>
            <person name="Grover C."/>
            <person name="Hu G."/>
            <person name="Conover J."/>
            <person name="Carlson J."/>
            <person name="Shu S."/>
            <person name="Boston L."/>
            <person name="Williams M."/>
            <person name="Peterson D."/>
            <person name="Mcgee K."/>
            <person name="Jones D."/>
            <person name="Wendel J."/>
            <person name="Stelly D."/>
            <person name="Grimwood J."/>
            <person name="Schmutz J."/>
        </authorList>
    </citation>
    <scope>NUCLEOTIDE SEQUENCE [LARGE SCALE GENOMIC DNA]</scope>
    <source>
        <strain evidence="1">7179.01</strain>
    </source>
</reference>
<evidence type="ECO:0000313" key="1">
    <source>
        <dbReference type="EMBL" id="TYH77718.1"/>
    </source>
</evidence>
<organism evidence="1 2">
    <name type="scientific">Gossypium tomentosum</name>
    <name type="common">Hawaiian cotton</name>
    <name type="synonym">Gossypium sandvicense</name>
    <dbReference type="NCBI Taxonomy" id="34277"/>
    <lineage>
        <taxon>Eukaryota</taxon>
        <taxon>Viridiplantae</taxon>
        <taxon>Streptophyta</taxon>
        <taxon>Embryophyta</taxon>
        <taxon>Tracheophyta</taxon>
        <taxon>Spermatophyta</taxon>
        <taxon>Magnoliopsida</taxon>
        <taxon>eudicotyledons</taxon>
        <taxon>Gunneridae</taxon>
        <taxon>Pentapetalae</taxon>
        <taxon>rosids</taxon>
        <taxon>malvids</taxon>
        <taxon>Malvales</taxon>
        <taxon>Malvaceae</taxon>
        <taxon>Malvoideae</taxon>
        <taxon>Gossypium</taxon>
    </lineage>
</organism>